<protein>
    <submittedName>
        <fullName evidence="3">DUF2089 domain-containing protein</fullName>
    </submittedName>
</protein>
<dbReference type="Proteomes" id="UP000476064">
    <property type="component" value="Chromosome"/>
</dbReference>
<feature type="domain" description="DUF2089" evidence="1">
    <location>
        <begin position="42"/>
        <end position="88"/>
    </location>
</feature>
<organism evidence="3 4">
    <name type="scientific">Paenibacillus lycopersici</name>
    <dbReference type="NCBI Taxonomy" id="2704462"/>
    <lineage>
        <taxon>Bacteria</taxon>
        <taxon>Bacillati</taxon>
        <taxon>Bacillota</taxon>
        <taxon>Bacilli</taxon>
        <taxon>Bacillales</taxon>
        <taxon>Paenibacillaceae</taxon>
        <taxon>Paenibacillus</taxon>
    </lineage>
</organism>
<reference evidence="3 4" key="1">
    <citation type="submission" date="2020-01" db="EMBL/GenBank/DDBJ databases">
        <title>Paenibacillus sp. nov., isolated from tomato rhizosphere.</title>
        <authorList>
            <person name="Weon H.-Y."/>
            <person name="Lee S.A."/>
        </authorList>
    </citation>
    <scope>NUCLEOTIDE SEQUENCE [LARGE SCALE GENOMIC DNA]</scope>
    <source>
        <strain evidence="3 4">12200R-189</strain>
    </source>
</reference>
<dbReference type="AlphaFoldDB" id="A0A6C0G7Y7"/>
<dbReference type="KEGG" id="plyc:GXP70_10815"/>
<name>A0A6C0G7Y7_9BACL</name>
<evidence type="ECO:0000259" key="2">
    <source>
        <dbReference type="Pfam" id="PF22747"/>
    </source>
</evidence>
<feature type="domain" description="DUF2089" evidence="2">
    <location>
        <begin position="9"/>
        <end position="38"/>
    </location>
</feature>
<dbReference type="EMBL" id="CP048209">
    <property type="protein sequence ID" value="QHT63865.1"/>
    <property type="molecule type" value="Genomic_DNA"/>
</dbReference>
<dbReference type="InterPro" id="IPR042070">
    <property type="entry name" value="PucR_C-HTH_sf"/>
</dbReference>
<accession>A0A6C0G7Y7</accession>
<dbReference type="Gene3D" id="1.10.10.2840">
    <property type="entry name" value="PucR C-terminal helix-turn-helix domain"/>
    <property type="match status" value="1"/>
</dbReference>
<dbReference type="InterPro" id="IPR018658">
    <property type="entry name" value="DUF2089"/>
</dbReference>
<dbReference type="Pfam" id="PF09862">
    <property type="entry name" value="DUF2089"/>
    <property type="match status" value="1"/>
</dbReference>
<sequence>MHYPPPQQCPVCESKLTIQELKCEHCSTVIRGNFESTRLASLNREQLHFVEAFLKVRGNIREMEKELGISYPTVRNRLDQIVDTLGFESWSAAAQPAMPPSEQAVTEDAQRKEILSKLDAGAITVDEALKLFGANHK</sequence>
<proteinExistence type="predicted"/>
<dbReference type="Pfam" id="PF22747">
    <property type="entry name" value="Zn_ribbon_DUF2089"/>
    <property type="match status" value="1"/>
</dbReference>
<evidence type="ECO:0000313" key="4">
    <source>
        <dbReference type="Proteomes" id="UP000476064"/>
    </source>
</evidence>
<gene>
    <name evidence="3" type="ORF">GXP70_10815</name>
</gene>
<evidence type="ECO:0000313" key="3">
    <source>
        <dbReference type="EMBL" id="QHT63865.1"/>
    </source>
</evidence>
<evidence type="ECO:0000259" key="1">
    <source>
        <dbReference type="Pfam" id="PF09862"/>
    </source>
</evidence>
<keyword evidence="4" id="KW-1185">Reference proteome</keyword>
<dbReference type="InterPro" id="IPR053957">
    <property type="entry name" value="DUF2089_Zn_ribbon"/>
</dbReference>